<dbReference type="GO" id="GO:0043067">
    <property type="term" value="P:regulation of programmed cell death"/>
    <property type="evidence" value="ECO:0007669"/>
    <property type="project" value="TreeGrafter"/>
</dbReference>
<evidence type="ECO:0000256" key="4">
    <source>
        <dbReference type="PROSITE-ProRule" id="PRU00175"/>
    </source>
</evidence>
<keyword evidence="1" id="KW-0479">Metal-binding</keyword>
<dbReference type="AlphaFoldDB" id="A0AAV6LTK5"/>
<accession>A0AAV6LTK5</accession>
<dbReference type="PROSITE" id="PS50089">
    <property type="entry name" value="ZF_RING_2"/>
    <property type="match status" value="1"/>
</dbReference>
<dbReference type="PANTHER" id="PTHR42647:SF12">
    <property type="entry name" value="BOI-RELATED E3 UBIQUITIN-PROTEIN LIGASE 2-RELATED"/>
    <property type="match status" value="1"/>
</dbReference>
<feature type="compositionally biased region" description="Acidic residues" evidence="5">
    <location>
        <begin position="480"/>
        <end position="490"/>
    </location>
</feature>
<evidence type="ECO:0000313" key="8">
    <source>
        <dbReference type="EMBL" id="KAG6570578.1"/>
    </source>
</evidence>
<keyword evidence="9" id="KW-1185">Reference proteome</keyword>
<dbReference type="Proteomes" id="UP000685013">
    <property type="component" value="Chromosome 20"/>
</dbReference>
<dbReference type="EMBL" id="JAGKQH010000020">
    <property type="protein sequence ID" value="KAG6570578.1"/>
    <property type="molecule type" value="Genomic_DNA"/>
</dbReference>
<dbReference type="GO" id="GO:0004842">
    <property type="term" value="F:ubiquitin-protein transferase activity"/>
    <property type="evidence" value="ECO:0007669"/>
    <property type="project" value="TreeGrafter"/>
</dbReference>
<protein>
    <submittedName>
        <fullName evidence="8">BOI-related E3 ubiquitin-protein ligase 3</fullName>
    </submittedName>
</protein>
<evidence type="ECO:0000256" key="2">
    <source>
        <dbReference type="ARBA" id="ARBA00022771"/>
    </source>
</evidence>
<dbReference type="Pfam" id="PF13920">
    <property type="entry name" value="zf-C3HC4_3"/>
    <property type="match status" value="1"/>
</dbReference>
<proteinExistence type="predicted"/>
<evidence type="ECO:0000313" key="9">
    <source>
        <dbReference type="Proteomes" id="UP000685013"/>
    </source>
</evidence>
<feature type="domain" description="RING-type" evidence="7">
    <location>
        <begin position="511"/>
        <end position="546"/>
    </location>
</feature>
<keyword evidence="3" id="KW-0862">Zinc</keyword>
<sequence length="558" mass="63392">MFVASRVLIFFIRHASLVRPLSESGELRMARDMAGLQLAVGQNLFPVEQLGAPYQALHAFRPLIFLETSQLEASPLLHGEDQVWKGIKATLNDYAAKVKTRETRNLAQYTLVCFNEMAMYIVYALSVNMYIIEVQSNQRGMHPYEHPPLLKGETLLAHWQRRNLGGEVSRTLMVAWPGLVWPGAGWAPKNTTEMYNSLFEPIQYFVGKDHKSRKCPCMFPEITGLTRLKDSAERTQISSSENNQSICFEIMGYGAPLTGFSANTAAAETTLLPPYNSVPIDSFPKAVGAMPASASASTGVVMKSDSAISYNLPIPRKRGRDHSTINRFLSYPSSHDHSQKNCGRNLYFLGEDISILVQQQQLDLERLISQHMEKVRMEMEEKRKREARRIMEAIEVGMMGILRSKEEEIEKMGKLNWELEERVNSLCMENQIWRDVAETNEATANALRSDLELVLLDVKKEEEVEEEEKAESCCGSNGGDMEEEEEEEVEEERRKGRKTRRKEEEEEDRRCKNCWKEESCVLLLPCRHLCLCTVCGSSLHHCPICNSTNNASVRVIMP</sequence>
<feature type="region of interest" description="Disordered" evidence="5">
    <location>
        <begin position="462"/>
        <end position="501"/>
    </location>
</feature>
<comment type="caution">
    <text evidence="8">The sequence shown here is derived from an EMBL/GenBank/DDBJ whole genome shotgun (WGS) entry which is preliminary data.</text>
</comment>
<evidence type="ECO:0000256" key="1">
    <source>
        <dbReference type="ARBA" id="ARBA00022723"/>
    </source>
</evidence>
<organism evidence="8 9">
    <name type="scientific">Cucurbita argyrosperma subsp. sororia</name>
    <dbReference type="NCBI Taxonomy" id="37648"/>
    <lineage>
        <taxon>Eukaryota</taxon>
        <taxon>Viridiplantae</taxon>
        <taxon>Streptophyta</taxon>
        <taxon>Embryophyta</taxon>
        <taxon>Tracheophyta</taxon>
        <taxon>Spermatophyta</taxon>
        <taxon>Magnoliopsida</taxon>
        <taxon>eudicotyledons</taxon>
        <taxon>Gunneridae</taxon>
        <taxon>Pentapetalae</taxon>
        <taxon>rosids</taxon>
        <taxon>fabids</taxon>
        <taxon>Cucurbitales</taxon>
        <taxon>Cucurbitaceae</taxon>
        <taxon>Cucurbiteae</taxon>
        <taxon>Cucurbita</taxon>
    </lineage>
</organism>
<evidence type="ECO:0000259" key="7">
    <source>
        <dbReference type="PROSITE" id="PS50089"/>
    </source>
</evidence>
<evidence type="ECO:0000256" key="3">
    <source>
        <dbReference type="ARBA" id="ARBA00022833"/>
    </source>
</evidence>
<dbReference type="InterPro" id="IPR001841">
    <property type="entry name" value="Znf_RING"/>
</dbReference>
<dbReference type="PANTHER" id="PTHR42647">
    <property type="entry name" value="SBP (S-RIBONUCLEASE BINDING PROTEIN) FAMILY PROTEIN"/>
    <property type="match status" value="1"/>
</dbReference>
<keyword evidence="2 4" id="KW-0863">Zinc-finger</keyword>
<dbReference type="GO" id="GO:0008270">
    <property type="term" value="F:zinc ion binding"/>
    <property type="evidence" value="ECO:0007669"/>
    <property type="project" value="UniProtKB-KW"/>
</dbReference>
<feature type="non-terminal residue" evidence="8">
    <location>
        <position position="1"/>
    </location>
</feature>
<reference evidence="8 9" key="1">
    <citation type="journal article" date="2021" name="Hortic Res">
        <title>The domestication of Cucurbita argyrosperma as revealed by the genome of its wild relative.</title>
        <authorList>
            <person name="Barrera-Redondo J."/>
            <person name="Sanchez-de la Vega G."/>
            <person name="Aguirre-Liguori J.A."/>
            <person name="Castellanos-Morales G."/>
            <person name="Gutierrez-Guerrero Y.T."/>
            <person name="Aguirre-Dugua X."/>
            <person name="Aguirre-Planter E."/>
            <person name="Tenaillon M.I."/>
            <person name="Lira-Saade R."/>
            <person name="Eguiarte L.E."/>
        </authorList>
    </citation>
    <scope>NUCLEOTIDE SEQUENCE [LARGE SCALE GENOMIC DNA]</scope>
    <source>
        <strain evidence="8">JBR-2021</strain>
    </source>
</reference>
<evidence type="ECO:0000256" key="6">
    <source>
        <dbReference type="SAM" id="SignalP"/>
    </source>
</evidence>
<feature type="signal peptide" evidence="6">
    <location>
        <begin position="1"/>
        <end position="17"/>
    </location>
</feature>
<gene>
    <name evidence="8" type="primary">BRG3</name>
    <name evidence="8" type="ORF">SDJN03_29493</name>
</gene>
<dbReference type="CDD" id="cd16649">
    <property type="entry name" value="mRING-HC-C3HC5_CGRF1-like"/>
    <property type="match status" value="1"/>
</dbReference>
<keyword evidence="6" id="KW-0732">Signal</keyword>
<evidence type="ECO:0000256" key="5">
    <source>
        <dbReference type="SAM" id="MobiDB-lite"/>
    </source>
</evidence>
<name>A0AAV6LTK5_9ROSI</name>
<feature type="chain" id="PRO_5043978060" evidence="6">
    <location>
        <begin position="18"/>
        <end position="558"/>
    </location>
</feature>